<gene>
    <name evidence="2" type="ORF">UFOPK1433_00181</name>
</gene>
<dbReference type="Pfam" id="PF05656">
    <property type="entry name" value="DUF805"/>
    <property type="match status" value="1"/>
</dbReference>
<reference evidence="2" key="1">
    <citation type="submission" date="2020-05" db="EMBL/GenBank/DDBJ databases">
        <authorList>
            <person name="Chiriac C."/>
            <person name="Salcher M."/>
            <person name="Ghai R."/>
            <person name="Kavagutti S V."/>
        </authorList>
    </citation>
    <scope>NUCLEOTIDE SEQUENCE</scope>
</reference>
<proteinExistence type="predicted"/>
<dbReference type="AlphaFoldDB" id="A0A6J6B9K5"/>
<feature type="transmembrane region" description="Helical" evidence="1">
    <location>
        <begin position="52"/>
        <end position="71"/>
    </location>
</feature>
<dbReference type="EMBL" id="CAEZSN010000012">
    <property type="protein sequence ID" value="CAB4535307.1"/>
    <property type="molecule type" value="Genomic_DNA"/>
</dbReference>
<evidence type="ECO:0000256" key="1">
    <source>
        <dbReference type="SAM" id="Phobius"/>
    </source>
</evidence>
<accession>A0A6J6B9K5</accession>
<keyword evidence="1" id="KW-0472">Membrane</keyword>
<organism evidence="2">
    <name type="scientific">freshwater metagenome</name>
    <dbReference type="NCBI Taxonomy" id="449393"/>
    <lineage>
        <taxon>unclassified sequences</taxon>
        <taxon>metagenomes</taxon>
        <taxon>ecological metagenomes</taxon>
    </lineage>
</organism>
<feature type="transmembrane region" description="Helical" evidence="1">
    <location>
        <begin position="83"/>
        <end position="101"/>
    </location>
</feature>
<feature type="transmembrane region" description="Helical" evidence="1">
    <location>
        <begin position="134"/>
        <end position="155"/>
    </location>
</feature>
<sequence>MTFGSAIKSGFTNALKFRGVASRSEFWWFALFSFIVGIAASIIDTAFGLDQFGGLVGVIVSVILVVPRFTMLIRRFRDTGVSPLWIITALIPLSGLVSWLVNNYERLSAFGTVAPTLSEAELTSLVQQWAQDPAFVSALMQLLAILALAVLYAIFELVITLLPTKRVAQPVVASTDY</sequence>
<evidence type="ECO:0000313" key="2">
    <source>
        <dbReference type="EMBL" id="CAB4535307.1"/>
    </source>
</evidence>
<dbReference type="GO" id="GO:0016020">
    <property type="term" value="C:membrane"/>
    <property type="evidence" value="ECO:0007669"/>
    <property type="project" value="InterPro"/>
</dbReference>
<protein>
    <submittedName>
        <fullName evidence="2">Unannotated protein</fullName>
    </submittedName>
</protein>
<feature type="transmembrane region" description="Helical" evidence="1">
    <location>
        <begin position="26"/>
        <end position="46"/>
    </location>
</feature>
<keyword evidence="1" id="KW-0812">Transmembrane</keyword>
<name>A0A6J6B9K5_9ZZZZ</name>
<dbReference type="InterPro" id="IPR008523">
    <property type="entry name" value="DUF805"/>
</dbReference>
<keyword evidence="1" id="KW-1133">Transmembrane helix</keyword>